<dbReference type="Pfam" id="PF00528">
    <property type="entry name" value="BPD_transp_1"/>
    <property type="match status" value="1"/>
</dbReference>
<dbReference type="RefSeq" id="WP_125597561.1">
    <property type="nucleotide sequence ID" value="NZ_JBHSSM010000017.1"/>
</dbReference>
<evidence type="ECO:0000259" key="8">
    <source>
        <dbReference type="PROSITE" id="PS50928"/>
    </source>
</evidence>
<dbReference type="CDD" id="cd06261">
    <property type="entry name" value="TM_PBP2"/>
    <property type="match status" value="1"/>
</dbReference>
<evidence type="ECO:0000313" key="9">
    <source>
        <dbReference type="EMBL" id="MFC6315356.1"/>
    </source>
</evidence>
<feature type="transmembrane region" description="Helical" evidence="7">
    <location>
        <begin position="115"/>
        <end position="139"/>
    </location>
</feature>
<evidence type="ECO:0000256" key="3">
    <source>
        <dbReference type="ARBA" id="ARBA00022475"/>
    </source>
</evidence>
<dbReference type="InterPro" id="IPR035906">
    <property type="entry name" value="MetI-like_sf"/>
</dbReference>
<comment type="caution">
    <text evidence="9">The sequence shown here is derived from an EMBL/GenBank/DDBJ whole genome shotgun (WGS) entry which is preliminary data.</text>
</comment>
<evidence type="ECO:0000256" key="1">
    <source>
        <dbReference type="ARBA" id="ARBA00004651"/>
    </source>
</evidence>
<name>A0ABW1UNS4_9LACO</name>
<dbReference type="Gene3D" id="1.10.3720.10">
    <property type="entry name" value="MetI-like"/>
    <property type="match status" value="1"/>
</dbReference>
<comment type="subcellular location">
    <subcellularLocation>
        <location evidence="1 7">Cell membrane</location>
        <topology evidence="1 7">Multi-pass membrane protein</topology>
    </subcellularLocation>
</comment>
<feature type="transmembrane region" description="Helical" evidence="7">
    <location>
        <begin position="251"/>
        <end position="269"/>
    </location>
</feature>
<evidence type="ECO:0000256" key="6">
    <source>
        <dbReference type="ARBA" id="ARBA00023136"/>
    </source>
</evidence>
<evidence type="ECO:0000256" key="2">
    <source>
        <dbReference type="ARBA" id="ARBA00022448"/>
    </source>
</evidence>
<dbReference type="SUPFAM" id="SSF161098">
    <property type="entry name" value="MetI-like"/>
    <property type="match status" value="1"/>
</dbReference>
<evidence type="ECO:0000256" key="4">
    <source>
        <dbReference type="ARBA" id="ARBA00022692"/>
    </source>
</evidence>
<gene>
    <name evidence="9" type="ORF">ACFQHW_07260</name>
</gene>
<dbReference type="PANTHER" id="PTHR43744:SF12">
    <property type="entry name" value="ABC TRANSPORTER PERMEASE PROTEIN MG189-RELATED"/>
    <property type="match status" value="1"/>
</dbReference>
<protein>
    <submittedName>
        <fullName evidence="9">Carbohydrate ABC transporter permease</fullName>
    </submittedName>
</protein>
<keyword evidence="6 7" id="KW-0472">Membrane</keyword>
<keyword evidence="10" id="KW-1185">Reference proteome</keyword>
<keyword evidence="5 7" id="KW-1133">Transmembrane helix</keyword>
<dbReference type="EMBL" id="JBHSSM010000017">
    <property type="protein sequence ID" value="MFC6315356.1"/>
    <property type="molecule type" value="Genomic_DNA"/>
</dbReference>
<keyword evidence="2 7" id="KW-0813">Transport</keyword>
<evidence type="ECO:0000256" key="7">
    <source>
        <dbReference type="RuleBase" id="RU363032"/>
    </source>
</evidence>
<organism evidence="9 10">
    <name type="scientific">Lapidilactobacillus achengensis</name>
    <dbReference type="NCBI Taxonomy" id="2486000"/>
    <lineage>
        <taxon>Bacteria</taxon>
        <taxon>Bacillati</taxon>
        <taxon>Bacillota</taxon>
        <taxon>Bacilli</taxon>
        <taxon>Lactobacillales</taxon>
        <taxon>Lactobacillaceae</taxon>
        <taxon>Lapidilactobacillus</taxon>
    </lineage>
</organism>
<reference evidence="10" key="1">
    <citation type="journal article" date="2019" name="Int. J. Syst. Evol. Microbiol.">
        <title>The Global Catalogue of Microorganisms (GCM) 10K type strain sequencing project: providing services to taxonomists for standard genome sequencing and annotation.</title>
        <authorList>
            <consortium name="The Broad Institute Genomics Platform"/>
            <consortium name="The Broad Institute Genome Sequencing Center for Infectious Disease"/>
            <person name="Wu L."/>
            <person name="Ma J."/>
        </authorList>
    </citation>
    <scope>NUCLEOTIDE SEQUENCE [LARGE SCALE GENOMIC DNA]</scope>
    <source>
        <strain evidence="10">CCM 8897</strain>
    </source>
</reference>
<accession>A0ABW1UNS4</accession>
<sequence length="284" mass="32111">MQDTAVLKSLKRRKAVKRIIPYIIISLIAVIFVMPLLWMVNTSLKSSTEVFSTTSGFFPKVPQWSNYVKIFQRMKIALYLKNTLITSVLPTLGQLLAAPMTAYAISLVNWRGKKILFPLILLTMMIPGQVTQIPLFGIWSHLNMINTFVPLVLPAFFGSAYNIFLLRQFMMGLPKSLIEAAKIDGAGQLRILYQIIYPLCKPVLITIGLMTFMGCWNDLMTPLIYLFDSDKLTLAVALQRFLSDANKEWELLMAASTVFTVPVIVMFFFGQKYFIDGIVTSGLK</sequence>
<feature type="transmembrane region" description="Helical" evidence="7">
    <location>
        <begin position="20"/>
        <end position="40"/>
    </location>
</feature>
<evidence type="ECO:0000256" key="5">
    <source>
        <dbReference type="ARBA" id="ARBA00022989"/>
    </source>
</evidence>
<feature type="transmembrane region" description="Helical" evidence="7">
    <location>
        <begin position="84"/>
        <end position="108"/>
    </location>
</feature>
<evidence type="ECO:0000313" key="10">
    <source>
        <dbReference type="Proteomes" id="UP001596310"/>
    </source>
</evidence>
<comment type="similarity">
    <text evidence="7">Belongs to the binding-protein-dependent transport system permease family.</text>
</comment>
<feature type="domain" description="ABC transmembrane type-1" evidence="8">
    <location>
        <begin position="80"/>
        <end position="270"/>
    </location>
</feature>
<keyword evidence="4 7" id="KW-0812">Transmembrane</keyword>
<proteinExistence type="inferred from homology"/>
<dbReference type="PROSITE" id="PS50928">
    <property type="entry name" value="ABC_TM1"/>
    <property type="match status" value="1"/>
</dbReference>
<dbReference type="InterPro" id="IPR000515">
    <property type="entry name" value="MetI-like"/>
</dbReference>
<dbReference type="Proteomes" id="UP001596310">
    <property type="component" value="Unassembled WGS sequence"/>
</dbReference>
<keyword evidence="3" id="KW-1003">Cell membrane</keyword>
<dbReference type="PANTHER" id="PTHR43744">
    <property type="entry name" value="ABC TRANSPORTER PERMEASE PROTEIN MG189-RELATED-RELATED"/>
    <property type="match status" value="1"/>
</dbReference>
<feature type="transmembrane region" description="Helical" evidence="7">
    <location>
        <begin position="151"/>
        <end position="170"/>
    </location>
</feature>
<feature type="transmembrane region" description="Helical" evidence="7">
    <location>
        <begin position="191"/>
        <end position="213"/>
    </location>
</feature>